<protein>
    <submittedName>
        <fullName evidence="2">Uncharacterized protein</fullName>
    </submittedName>
</protein>
<dbReference type="Gene3D" id="1.25.40.10">
    <property type="entry name" value="Tetratricopeptide repeat domain"/>
    <property type="match status" value="1"/>
</dbReference>
<keyword evidence="3" id="KW-1185">Reference proteome</keyword>
<dbReference type="SUPFAM" id="SSF48452">
    <property type="entry name" value="TPR-like"/>
    <property type="match status" value="1"/>
</dbReference>
<gene>
    <name evidence="2" type="ORF">TMPK1_41060</name>
</gene>
<reference evidence="2" key="1">
    <citation type="submission" date="2021-02" db="EMBL/GenBank/DDBJ databases">
        <title>Genome sequence of Rhodospirillales sp. strain TMPK1 isolated from soil.</title>
        <authorList>
            <person name="Nakai R."/>
            <person name="Kusada H."/>
            <person name="Tamaki H."/>
        </authorList>
    </citation>
    <scope>NUCLEOTIDE SEQUENCE</scope>
    <source>
        <strain evidence="2">TMPK1</strain>
    </source>
</reference>
<dbReference type="Proteomes" id="UP000681075">
    <property type="component" value="Unassembled WGS sequence"/>
</dbReference>
<feature type="chain" id="PRO_5035865014" evidence="1">
    <location>
        <begin position="19"/>
        <end position="578"/>
    </location>
</feature>
<dbReference type="RefSeq" id="WP_420245545.1">
    <property type="nucleotide sequence ID" value="NZ_BOPV01000001.1"/>
</dbReference>
<evidence type="ECO:0000313" key="2">
    <source>
        <dbReference type="EMBL" id="GIL41869.1"/>
    </source>
</evidence>
<organism evidence="2 3">
    <name type="scientific">Roseiterribacter gracilis</name>
    <dbReference type="NCBI Taxonomy" id="2812848"/>
    <lineage>
        <taxon>Bacteria</taxon>
        <taxon>Pseudomonadati</taxon>
        <taxon>Pseudomonadota</taxon>
        <taxon>Alphaproteobacteria</taxon>
        <taxon>Rhodospirillales</taxon>
        <taxon>Roseiterribacteraceae</taxon>
        <taxon>Roseiterribacter</taxon>
    </lineage>
</organism>
<dbReference type="InterPro" id="IPR011990">
    <property type="entry name" value="TPR-like_helical_dom_sf"/>
</dbReference>
<evidence type="ECO:0000256" key="1">
    <source>
        <dbReference type="SAM" id="SignalP"/>
    </source>
</evidence>
<dbReference type="Pfam" id="PF14559">
    <property type="entry name" value="TPR_19"/>
    <property type="match status" value="1"/>
</dbReference>
<accession>A0A8S8XIN4</accession>
<evidence type="ECO:0000313" key="3">
    <source>
        <dbReference type="Proteomes" id="UP000681075"/>
    </source>
</evidence>
<dbReference type="EMBL" id="BOPV01000001">
    <property type="protein sequence ID" value="GIL41869.1"/>
    <property type="molecule type" value="Genomic_DNA"/>
</dbReference>
<feature type="signal peptide" evidence="1">
    <location>
        <begin position="1"/>
        <end position="18"/>
    </location>
</feature>
<sequence>MKRGLLLALLLAPVAAQAGDYPFAYRPQTDRYRMVVSTPRSDQAQVRVDGRDVVVQLDRPLKEFDTESAVAKSNGWIESAQAGYDSVLFRSARPIETTVERKPGEIVITFVEAAAPPMETGASDRSELRLKTLEAQLTTREGAYDQAREKYEALRNDLPGDAEPTAGLAEVAEHQGHWREARDLYAEASRQAPLNEEVRDAHDRIESEHRSFVRFEAEWRKTDGGSPDAAGTANDQRYFGTHSTAEVQLTDQWRVGLNFDAARVKAAQVGVLSPDTRTVALNGWARRADAFLRYDDLAGGVGRIELYADGGAKSGQVPSLTSDPFDSFHGAARGGGLEWSEKLSFGRLVGRVEWHRPNWDFTEGLAQGGTRDRVLLSLEEARIRDVTGRAAIGFANYGLKGSSDPVSKPNLARSVVANLDLRTPFDWFGPSWSVGYAYDAEYVLKRKLATFNRPGTTQVAVDSVDPDTGEVTTNFIDVPTTTPEQFAPIPLVNREVHVLTLVYAHEFLDGARFDRSLLLEVAAGPGFDRYGRGGWLANSSISYARGPWRVAVRGGWVAKIGRNGDSVGTLGLSLMRQF</sequence>
<proteinExistence type="predicted"/>
<name>A0A8S8XIN4_9PROT</name>
<keyword evidence="1" id="KW-0732">Signal</keyword>
<dbReference type="AlphaFoldDB" id="A0A8S8XIN4"/>
<comment type="caution">
    <text evidence="2">The sequence shown here is derived from an EMBL/GenBank/DDBJ whole genome shotgun (WGS) entry which is preliminary data.</text>
</comment>